<keyword evidence="6" id="KW-0677">Repeat</keyword>
<keyword evidence="8" id="KW-0094">Blood coagulation</keyword>
<dbReference type="GO" id="GO:0071396">
    <property type="term" value="P:cellular response to lipid"/>
    <property type="evidence" value="ECO:0007669"/>
    <property type="project" value="UniProtKB-ARBA"/>
</dbReference>
<evidence type="ECO:0000256" key="1">
    <source>
        <dbReference type="ARBA" id="ARBA00004613"/>
    </source>
</evidence>
<feature type="domain" description="BPTI/Kunitz inhibitor" evidence="16">
    <location>
        <begin position="128"/>
        <end position="178"/>
    </location>
</feature>
<dbReference type="AlphaFoldDB" id="A0AAX6SBW9"/>
<name>A0AAX6SBW9_HETGA</name>
<dbReference type="InterPro" id="IPR002223">
    <property type="entry name" value="Kunitz_BPTI"/>
</dbReference>
<dbReference type="CTD" id="7035"/>
<dbReference type="InterPro" id="IPR036880">
    <property type="entry name" value="Kunitz_BPTI_sf"/>
</dbReference>
<dbReference type="GO" id="GO:0005615">
    <property type="term" value="C:extracellular space"/>
    <property type="evidence" value="ECO:0007669"/>
    <property type="project" value="TreeGrafter"/>
</dbReference>
<dbReference type="PROSITE" id="PS00280">
    <property type="entry name" value="BPTI_KUNITZ_1"/>
    <property type="match status" value="2"/>
</dbReference>
<comment type="subcellular location">
    <subcellularLocation>
        <location evidence="1">Secreted</location>
    </subcellularLocation>
</comment>
<dbReference type="PIRSF" id="PIRSF001620">
    <property type="entry name" value="TFPI"/>
    <property type="match status" value="1"/>
</dbReference>
<keyword evidence="5 15" id="KW-0732">Signal</keyword>
<dbReference type="Proteomes" id="UP000694906">
    <property type="component" value="Unplaced"/>
</dbReference>
<dbReference type="RefSeq" id="XP_021105920.1">
    <property type="nucleotide sequence ID" value="XM_021250261.1"/>
</dbReference>
<evidence type="ECO:0000313" key="18">
    <source>
        <dbReference type="RefSeq" id="XP_021105920.1"/>
    </source>
</evidence>
<sequence length="310" mass="35284">MHEVIYKMKKGHIFLASVCLLLTLIPAAVTSDSEEDEDYIDPTVDPKVAGRKPVFTFCAMRADDGPCKALMKRFYFNILTHECEEFIYGGCHGNENRFDSMEECKTTCIEEFSPLKKSTLENGKPDLCFLENDVGICRAYITRYFYNNQTRQCEPFAYGGCLGNLNNFESLEECKNTCDSPVNDLQADGYKTTPVPLVTKNTKSLTPQPTKASSIWEFHGPSWCLTSADKGLCRANETRFFYDAVTAKCRPFKYTGCGGNENNFASKRACVRACKKGFIKRKSKEGLIKTKKKRKRPRVNIVYDYYVRKI</sequence>
<dbReference type="Gene3D" id="4.10.410.10">
    <property type="entry name" value="Pancreatic trypsin inhibitor Kunitz domain"/>
    <property type="match status" value="3"/>
</dbReference>
<reference evidence="18" key="1">
    <citation type="submission" date="2025-08" db="UniProtKB">
        <authorList>
            <consortium name="RefSeq"/>
        </authorList>
    </citation>
    <scope>IDENTIFICATION</scope>
</reference>
<dbReference type="PANTHER" id="PTHR10083:SF376">
    <property type="entry name" value="SERINE PEPTIDASE INHIBITOR, KUNITZ TYPE, 3"/>
    <property type="match status" value="1"/>
</dbReference>
<evidence type="ECO:0000256" key="15">
    <source>
        <dbReference type="SAM" id="SignalP"/>
    </source>
</evidence>
<protein>
    <recommendedName>
        <fullName evidence="12">Tissue factor pathway inhibitor</fullName>
    </recommendedName>
    <alternativeName>
        <fullName evidence="13">Extrinsic pathway inhibitor</fullName>
    </alternativeName>
    <alternativeName>
        <fullName evidence="14">Lipoprotein-associated coagulation inhibitor</fullName>
    </alternativeName>
</protein>
<feature type="domain" description="BPTI/Kunitz inhibitor" evidence="16">
    <location>
        <begin position="58"/>
        <end position="108"/>
    </location>
</feature>
<dbReference type="GeneID" id="101710461"/>
<keyword evidence="3" id="KW-0646">Protease inhibitor</keyword>
<evidence type="ECO:0000256" key="9">
    <source>
        <dbReference type="ARBA" id="ARBA00023157"/>
    </source>
</evidence>
<keyword evidence="10" id="KW-0325">Glycoprotein</keyword>
<keyword evidence="4" id="KW-0356">Hemostasis</keyword>
<dbReference type="InterPro" id="IPR050098">
    <property type="entry name" value="TFPI/VKTCI-like"/>
</dbReference>
<dbReference type="Pfam" id="PF00014">
    <property type="entry name" value="Kunitz_BPTI"/>
    <property type="match status" value="3"/>
</dbReference>
<evidence type="ECO:0000256" key="5">
    <source>
        <dbReference type="ARBA" id="ARBA00022729"/>
    </source>
</evidence>
<evidence type="ECO:0000256" key="8">
    <source>
        <dbReference type="ARBA" id="ARBA00023084"/>
    </source>
</evidence>
<dbReference type="PRINTS" id="PR00759">
    <property type="entry name" value="BASICPTASE"/>
</dbReference>
<evidence type="ECO:0000256" key="2">
    <source>
        <dbReference type="ARBA" id="ARBA00022525"/>
    </source>
</evidence>
<evidence type="ECO:0000256" key="14">
    <source>
        <dbReference type="ARBA" id="ARBA00081787"/>
    </source>
</evidence>
<evidence type="ECO:0000256" key="4">
    <source>
        <dbReference type="ARBA" id="ARBA00022696"/>
    </source>
</evidence>
<evidence type="ECO:0000256" key="12">
    <source>
        <dbReference type="ARBA" id="ARBA00073658"/>
    </source>
</evidence>
<comment type="function">
    <text evidence="11">Inhibits factor X (X(a)) directly and, in a Xa-dependent way, inhibits VIIa/tissue factor activity, presumably by forming a quaternary Xa/LACI/VIIa/TF complex. It possesses an antithrombotic action and also the ability to associate with lipoproteins in plasma.</text>
</comment>
<dbReference type="SUPFAM" id="SSF57362">
    <property type="entry name" value="BPTI-like"/>
    <property type="match status" value="3"/>
</dbReference>
<keyword evidence="9" id="KW-1015">Disulfide bond</keyword>
<dbReference type="PROSITE" id="PS50279">
    <property type="entry name" value="BPTI_KUNITZ_2"/>
    <property type="match status" value="3"/>
</dbReference>
<keyword evidence="2" id="KW-0964">Secreted</keyword>
<gene>
    <name evidence="18" type="primary">Tfpi</name>
</gene>
<dbReference type="CDD" id="cd22613">
    <property type="entry name" value="Kunitz_TFPI1_1-like"/>
    <property type="match status" value="1"/>
</dbReference>
<dbReference type="GO" id="GO:0004867">
    <property type="term" value="F:serine-type endopeptidase inhibitor activity"/>
    <property type="evidence" value="ECO:0007669"/>
    <property type="project" value="UniProtKB-KW"/>
</dbReference>
<accession>A0AAX6SBW9</accession>
<dbReference type="InterPro" id="IPR020901">
    <property type="entry name" value="Prtase_inh_Kunz-CS"/>
</dbReference>
<feature type="signal peptide" evidence="15">
    <location>
        <begin position="1"/>
        <end position="30"/>
    </location>
</feature>
<dbReference type="InterPro" id="IPR008296">
    <property type="entry name" value="TFPI-like"/>
</dbReference>
<organism evidence="17 18">
    <name type="scientific">Heterocephalus glaber</name>
    <name type="common">Naked mole rat</name>
    <dbReference type="NCBI Taxonomy" id="10181"/>
    <lineage>
        <taxon>Eukaryota</taxon>
        <taxon>Metazoa</taxon>
        <taxon>Chordata</taxon>
        <taxon>Craniata</taxon>
        <taxon>Vertebrata</taxon>
        <taxon>Euteleostomi</taxon>
        <taxon>Mammalia</taxon>
        <taxon>Eutheria</taxon>
        <taxon>Euarchontoglires</taxon>
        <taxon>Glires</taxon>
        <taxon>Rodentia</taxon>
        <taxon>Hystricomorpha</taxon>
        <taxon>Bathyergidae</taxon>
        <taxon>Heterocephalus</taxon>
    </lineage>
</organism>
<keyword evidence="17" id="KW-1185">Reference proteome</keyword>
<feature type="domain" description="BPTI/Kunitz inhibitor" evidence="16">
    <location>
        <begin position="224"/>
        <end position="274"/>
    </location>
</feature>
<dbReference type="FunFam" id="4.10.410.10:FF:000012">
    <property type="entry name" value="Tissue factor pathway inhibitor"/>
    <property type="match status" value="1"/>
</dbReference>
<dbReference type="FunFam" id="4.10.410.10:FF:000004">
    <property type="entry name" value="Tissue factor pathway inhibitor"/>
    <property type="match status" value="1"/>
</dbReference>
<evidence type="ECO:0000256" key="10">
    <source>
        <dbReference type="ARBA" id="ARBA00023180"/>
    </source>
</evidence>
<dbReference type="CDD" id="cd22615">
    <property type="entry name" value="Kunitz_TFPI1_TFPI2_3-like"/>
    <property type="match status" value="1"/>
</dbReference>
<proteinExistence type="predicted"/>
<evidence type="ECO:0000313" key="17">
    <source>
        <dbReference type="Proteomes" id="UP000694906"/>
    </source>
</evidence>
<feature type="chain" id="PRO_5044028034" description="Tissue factor pathway inhibitor" evidence="15">
    <location>
        <begin position="31"/>
        <end position="310"/>
    </location>
</feature>
<evidence type="ECO:0000256" key="6">
    <source>
        <dbReference type="ARBA" id="ARBA00022737"/>
    </source>
</evidence>
<evidence type="ECO:0000256" key="11">
    <source>
        <dbReference type="ARBA" id="ARBA00057773"/>
    </source>
</evidence>
<evidence type="ECO:0000256" key="3">
    <source>
        <dbReference type="ARBA" id="ARBA00022690"/>
    </source>
</evidence>
<dbReference type="CDD" id="cd22614">
    <property type="entry name" value="Kunitz_TFPI1_2-like"/>
    <property type="match status" value="1"/>
</dbReference>
<evidence type="ECO:0000256" key="13">
    <source>
        <dbReference type="ARBA" id="ARBA00081110"/>
    </source>
</evidence>
<keyword evidence="7" id="KW-0722">Serine protease inhibitor</keyword>
<evidence type="ECO:0000259" key="16">
    <source>
        <dbReference type="PROSITE" id="PS50279"/>
    </source>
</evidence>
<dbReference type="FunFam" id="4.10.410.10:FF:000013">
    <property type="entry name" value="Tissue factor pathway inhibitor"/>
    <property type="match status" value="1"/>
</dbReference>
<dbReference type="SMART" id="SM00131">
    <property type="entry name" value="KU"/>
    <property type="match status" value="3"/>
</dbReference>
<dbReference type="GO" id="GO:0007596">
    <property type="term" value="P:blood coagulation"/>
    <property type="evidence" value="ECO:0007669"/>
    <property type="project" value="UniProtKB-KW"/>
</dbReference>
<evidence type="ECO:0000256" key="7">
    <source>
        <dbReference type="ARBA" id="ARBA00022900"/>
    </source>
</evidence>
<dbReference type="PANTHER" id="PTHR10083">
    <property type="entry name" value="KUNITZ-TYPE PROTEASE INHIBITOR-RELATED"/>
    <property type="match status" value="1"/>
</dbReference>